<dbReference type="Gene3D" id="3.40.430.10">
    <property type="entry name" value="Dihydrofolate Reductase, subunit A"/>
    <property type="match status" value="1"/>
</dbReference>
<dbReference type="GO" id="GO:0008703">
    <property type="term" value="F:5-amino-6-(5-phosphoribosylamino)uracil reductase activity"/>
    <property type="evidence" value="ECO:0007669"/>
    <property type="project" value="InterPro"/>
</dbReference>
<gene>
    <name evidence="2" type="ORF">Rhe02_75340</name>
</gene>
<organism evidence="2 3">
    <name type="scientific">Rhizocola hellebori</name>
    <dbReference type="NCBI Taxonomy" id="1392758"/>
    <lineage>
        <taxon>Bacteria</taxon>
        <taxon>Bacillati</taxon>
        <taxon>Actinomycetota</taxon>
        <taxon>Actinomycetes</taxon>
        <taxon>Micromonosporales</taxon>
        <taxon>Micromonosporaceae</taxon>
        <taxon>Rhizocola</taxon>
    </lineage>
</organism>
<evidence type="ECO:0000259" key="1">
    <source>
        <dbReference type="Pfam" id="PF01872"/>
    </source>
</evidence>
<accession>A0A8J3QG64</accession>
<dbReference type="InterPro" id="IPR002734">
    <property type="entry name" value="RibDG_C"/>
</dbReference>
<dbReference type="AlphaFoldDB" id="A0A8J3QG64"/>
<dbReference type="GO" id="GO:0009231">
    <property type="term" value="P:riboflavin biosynthetic process"/>
    <property type="evidence" value="ECO:0007669"/>
    <property type="project" value="InterPro"/>
</dbReference>
<keyword evidence="3" id="KW-1185">Reference proteome</keyword>
<dbReference type="Pfam" id="PF01872">
    <property type="entry name" value="RibD_C"/>
    <property type="match status" value="1"/>
</dbReference>
<dbReference type="SUPFAM" id="SSF53597">
    <property type="entry name" value="Dihydrofolate reductase-like"/>
    <property type="match status" value="1"/>
</dbReference>
<evidence type="ECO:0000313" key="2">
    <source>
        <dbReference type="EMBL" id="GIH09467.1"/>
    </source>
</evidence>
<sequence length="181" mass="19653">MGMRKIVIYELLSLDGVAEAPDGFFTDWDDAMDANLAAVIATQDAVILGRRSYTEWAPYWPSSQIEPFATFINGVTKYVATSTPLDQDWAHTKVLDGELVEFARDLKQKDGGDIGVHASISVAQALLAGGVADEIRLVIAPRIAGRGRRLLDGLPSIRLESIRSETSPTGHLLVDYRVIGG</sequence>
<dbReference type="InterPro" id="IPR024072">
    <property type="entry name" value="DHFR-like_dom_sf"/>
</dbReference>
<feature type="domain" description="Bacterial bifunctional deaminase-reductase C-terminal" evidence="1">
    <location>
        <begin position="5"/>
        <end position="170"/>
    </location>
</feature>
<proteinExistence type="predicted"/>
<comment type="caution">
    <text evidence="2">The sequence shown here is derived from an EMBL/GenBank/DDBJ whole genome shotgun (WGS) entry which is preliminary data.</text>
</comment>
<dbReference type="EMBL" id="BONY01000068">
    <property type="protein sequence ID" value="GIH09467.1"/>
    <property type="molecule type" value="Genomic_DNA"/>
</dbReference>
<protein>
    <submittedName>
        <fullName evidence="2">Riboflavin biosynthesis protein RibD</fullName>
    </submittedName>
</protein>
<dbReference type="Proteomes" id="UP000612899">
    <property type="component" value="Unassembled WGS sequence"/>
</dbReference>
<reference evidence="2" key="1">
    <citation type="submission" date="2021-01" db="EMBL/GenBank/DDBJ databases">
        <title>Whole genome shotgun sequence of Rhizocola hellebori NBRC 109834.</title>
        <authorList>
            <person name="Komaki H."/>
            <person name="Tamura T."/>
        </authorList>
    </citation>
    <scope>NUCLEOTIDE SEQUENCE</scope>
    <source>
        <strain evidence="2">NBRC 109834</strain>
    </source>
</reference>
<evidence type="ECO:0000313" key="3">
    <source>
        <dbReference type="Proteomes" id="UP000612899"/>
    </source>
</evidence>
<name>A0A8J3QG64_9ACTN</name>